<dbReference type="SUPFAM" id="SSF53335">
    <property type="entry name" value="S-adenosyl-L-methionine-dependent methyltransferases"/>
    <property type="match status" value="1"/>
</dbReference>
<keyword evidence="3" id="KW-1185">Reference proteome</keyword>
<dbReference type="NCBIfam" id="TIGR01444">
    <property type="entry name" value="fkbM_fam"/>
    <property type="match status" value="1"/>
</dbReference>
<organism evidence="2 3">
    <name type="scientific">Alienimonas chondri</name>
    <dbReference type="NCBI Taxonomy" id="2681879"/>
    <lineage>
        <taxon>Bacteria</taxon>
        <taxon>Pseudomonadati</taxon>
        <taxon>Planctomycetota</taxon>
        <taxon>Planctomycetia</taxon>
        <taxon>Planctomycetales</taxon>
        <taxon>Planctomycetaceae</taxon>
        <taxon>Alienimonas</taxon>
    </lineage>
</organism>
<dbReference type="PANTHER" id="PTHR36973:SF4">
    <property type="entry name" value="NODULATION PROTEIN"/>
    <property type="match status" value="1"/>
</dbReference>
<protein>
    <recommendedName>
        <fullName evidence="1">Methyltransferase FkbM domain-containing protein</fullName>
    </recommendedName>
</protein>
<dbReference type="PANTHER" id="PTHR36973">
    <property type="entry name" value="SLL1456 PROTEIN-RELATED"/>
    <property type="match status" value="1"/>
</dbReference>
<dbReference type="InterPro" id="IPR006342">
    <property type="entry name" value="FkbM_mtfrase"/>
</dbReference>
<dbReference type="EMBL" id="WTPX01000067">
    <property type="protein sequence ID" value="NNJ26226.1"/>
    <property type="molecule type" value="Genomic_DNA"/>
</dbReference>
<comment type="caution">
    <text evidence="2">The sequence shown here is derived from an EMBL/GenBank/DDBJ whole genome shotgun (WGS) entry which is preliminary data.</text>
</comment>
<evidence type="ECO:0000313" key="3">
    <source>
        <dbReference type="Proteomes" id="UP000609651"/>
    </source>
</evidence>
<dbReference type="InterPro" id="IPR029063">
    <property type="entry name" value="SAM-dependent_MTases_sf"/>
</dbReference>
<dbReference type="Gene3D" id="3.40.50.150">
    <property type="entry name" value="Vaccinia Virus protein VP39"/>
    <property type="match status" value="1"/>
</dbReference>
<sequence>MRMCGVEIRRTRAESYWRAERERRRRAKNWSFLRTLSPGTILDIGANEGQFAELVRPLVPDACIISFEPLSGCAAVLEAKRDCLEPFHLVRAALGEVAGEVEMNRNEFTPSSSLLEMEPLHVAELPDTANSVAERVSVRRLDDVATELQISRPLVIKIDVQGYEARVLIGGPRTVRSAAVVVAEVSAYPLYRGEATFEELYDLMKSYGFAYRGNVDRWLSPRDGRILQFDAMFENLDPAAASPSRAISDEGSDR</sequence>
<name>A0ABX1VFL0_9PLAN</name>
<evidence type="ECO:0000259" key="1">
    <source>
        <dbReference type="Pfam" id="PF05050"/>
    </source>
</evidence>
<accession>A0ABX1VFL0</accession>
<feature type="domain" description="Methyltransferase FkbM" evidence="1">
    <location>
        <begin position="43"/>
        <end position="210"/>
    </location>
</feature>
<dbReference type="InterPro" id="IPR053188">
    <property type="entry name" value="FkbM_Methyltransferase"/>
</dbReference>
<dbReference type="Pfam" id="PF05050">
    <property type="entry name" value="Methyltransf_21"/>
    <property type="match status" value="1"/>
</dbReference>
<reference evidence="2 3" key="1">
    <citation type="journal article" date="2020" name="Syst. Appl. Microbiol.">
        <title>Alienimonas chondri sp. nov., a novel planctomycete isolated from the biofilm of the red alga Chondrus crispus.</title>
        <authorList>
            <person name="Vitorino I."/>
            <person name="Albuquerque L."/>
            <person name="Wiegand S."/>
            <person name="Kallscheuer N."/>
            <person name="da Costa M.S."/>
            <person name="Lobo-da-Cunha A."/>
            <person name="Jogler C."/>
            <person name="Lage O.M."/>
        </authorList>
    </citation>
    <scope>NUCLEOTIDE SEQUENCE [LARGE SCALE GENOMIC DNA]</scope>
    <source>
        <strain evidence="2 3">LzC2</strain>
    </source>
</reference>
<proteinExistence type="predicted"/>
<evidence type="ECO:0000313" key="2">
    <source>
        <dbReference type="EMBL" id="NNJ26226.1"/>
    </source>
</evidence>
<gene>
    <name evidence="2" type="ORF">LzC2_23070</name>
</gene>
<dbReference type="Proteomes" id="UP000609651">
    <property type="component" value="Unassembled WGS sequence"/>
</dbReference>